<sequence length="29" mass="3667">MFLFILHLPFFLDYTINFYIIIVNLRNLY</sequence>
<accession>A0A8S5MSI2</accession>
<keyword evidence="1" id="KW-1133">Transmembrane helix</keyword>
<keyword evidence="1" id="KW-0472">Membrane</keyword>
<protein>
    <submittedName>
        <fullName evidence="2">Uncharacterized protein</fullName>
    </submittedName>
</protein>
<dbReference type="EMBL" id="BK014969">
    <property type="protein sequence ID" value="DAD84915.1"/>
    <property type="molecule type" value="Genomic_DNA"/>
</dbReference>
<evidence type="ECO:0000313" key="2">
    <source>
        <dbReference type="EMBL" id="DAD84915.1"/>
    </source>
</evidence>
<name>A0A8S5MSI2_9CAUD</name>
<organism evidence="2">
    <name type="scientific">Siphoviridae sp. ctouo22</name>
    <dbReference type="NCBI Taxonomy" id="2826463"/>
    <lineage>
        <taxon>Viruses</taxon>
        <taxon>Duplodnaviria</taxon>
        <taxon>Heunggongvirae</taxon>
        <taxon>Uroviricota</taxon>
        <taxon>Caudoviricetes</taxon>
    </lineage>
</organism>
<reference evidence="2" key="1">
    <citation type="journal article" date="2021" name="Proc. Natl. Acad. Sci. U.S.A.">
        <title>A Catalog of Tens of Thousands of Viruses from Human Metagenomes Reveals Hidden Associations with Chronic Diseases.</title>
        <authorList>
            <person name="Tisza M.J."/>
            <person name="Buck C.B."/>
        </authorList>
    </citation>
    <scope>NUCLEOTIDE SEQUENCE</scope>
    <source>
        <strain evidence="2">Ctouo22</strain>
    </source>
</reference>
<proteinExistence type="predicted"/>
<feature type="transmembrane region" description="Helical" evidence="1">
    <location>
        <begin position="6"/>
        <end position="25"/>
    </location>
</feature>
<keyword evidence="1" id="KW-0812">Transmembrane</keyword>
<evidence type="ECO:0000256" key="1">
    <source>
        <dbReference type="SAM" id="Phobius"/>
    </source>
</evidence>